<evidence type="ECO:0000313" key="1">
    <source>
        <dbReference type="Proteomes" id="UP000887581"/>
    </source>
</evidence>
<proteinExistence type="predicted"/>
<reference evidence="2" key="1">
    <citation type="submission" date="2022-11" db="UniProtKB">
        <authorList>
            <consortium name="WormBaseParasite"/>
        </authorList>
    </citation>
    <scope>IDENTIFICATION</scope>
</reference>
<dbReference type="Proteomes" id="UP000887581">
    <property type="component" value="Unplaced"/>
</dbReference>
<organism evidence="1 2">
    <name type="scientific">Setaria digitata</name>
    <dbReference type="NCBI Taxonomy" id="48799"/>
    <lineage>
        <taxon>Eukaryota</taxon>
        <taxon>Metazoa</taxon>
        <taxon>Ecdysozoa</taxon>
        <taxon>Nematoda</taxon>
        <taxon>Chromadorea</taxon>
        <taxon>Rhabditida</taxon>
        <taxon>Spirurina</taxon>
        <taxon>Spiruromorpha</taxon>
        <taxon>Filarioidea</taxon>
        <taxon>Setariidae</taxon>
        <taxon>Setaria</taxon>
    </lineage>
</organism>
<name>A0A915Q4E3_9BILA</name>
<evidence type="ECO:0000313" key="2">
    <source>
        <dbReference type="WBParaSite" id="sdigi.contig57.g3161.t1"/>
    </source>
</evidence>
<accession>A0A915Q4E3</accession>
<sequence>MLPPETPWHSRYEAGKSDEKSVCYGKEQATEHLGKHLRRIRLDGGFRSFWKYWQADATVTPSQCFTCSKNGQRKMNDSRTAIRSYPTYTESSLRKSMLECLRTDSFPVLNFKQSFSTLRGFKRQNLG</sequence>
<dbReference type="AlphaFoldDB" id="A0A915Q4E3"/>
<protein>
    <submittedName>
        <fullName evidence="2">Uncharacterized protein</fullName>
    </submittedName>
</protein>
<keyword evidence="1" id="KW-1185">Reference proteome</keyword>
<dbReference type="WBParaSite" id="sdigi.contig57.g3161.t1">
    <property type="protein sequence ID" value="sdigi.contig57.g3161.t1"/>
    <property type="gene ID" value="sdigi.contig57.g3161"/>
</dbReference>